<dbReference type="SMART" id="SM00050">
    <property type="entry name" value="DISIN"/>
    <property type="match status" value="1"/>
</dbReference>
<evidence type="ECO:0000313" key="7">
    <source>
        <dbReference type="Proteomes" id="UP001634394"/>
    </source>
</evidence>
<dbReference type="SUPFAM" id="SSF57552">
    <property type="entry name" value="Blood coagulation inhibitor (disintegrin)"/>
    <property type="match status" value="1"/>
</dbReference>
<evidence type="ECO:0008006" key="8">
    <source>
        <dbReference type="Google" id="ProtNLM"/>
    </source>
</evidence>
<evidence type="ECO:0000256" key="3">
    <source>
        <dbReference type="SAM" id="Phobius"/>
    </source>
</evidence>
<comment type="caution">
    <text evidence="2">Lacks conserved residue(s) required for the propagation of feature annotation.</text>
</comment>
<dbReference type="Pfam" id="PF00200">
    <property type="entry name" value="Disintegrin"/>
    <property type="match status" value="1"/>
</dbReference>
<dbReference type="SUPFAM" id="SSF55486">
    <property type="entry name" value="Metalloproteases ('zincins'), catalytic domain"/>
    <property type="match status" value="1"/>
</dbReference>
<sequence length="730" mass="81859">MAKFKTLVGRENALRYYETLKSSDIKIRVKRAAGKNPEENHAKHVTFSTLGRDFSLYLQPSNILSHDFKASIVKGNGKDAVFKVNSGAFYSGKLEDDSYARVNAHWEGDAMMANIITKDDIYIIEPSWRNFPKSDNHSMVAYKFSDLKRDGSGKDTLSHSSFCGIKEGSSGSDEYDDIDKKELHGQVKVDEKDVGRKKRQSPLLSRTVCRLMVVADYTFFENMGGKSEAATAGYLINLVEFVNGIYSTTQFDAIHQQMQGIGFEIAEMRIHNESTSDSVTLQNGEHYNKKKEWATKDLLEAFSRDTYFDHFCLAHLFTYRVFSNGVLGLAYIASERIGTVGGICSPLYPKYQGVRLSLNTGWSSSRNSQGRLLALQANIVTVHGHNMGSEHDPETVECAPSERGGGKFVMYPWAVSGYEKNNKNFSPCSKEYIFQVARAKGESCFSEKKEVVAFCGNGRVDQGETCDEGWETSQGNGPCCDENCQLRPGANCSQMNYECCYKCQPASNTQVCRLSLSESCQGQVNCDGKNIRCPNVTNPLNNQPCIDDGICVKGECRNFCERQNISLVPCICPKESGSACHRCCRPASDKEGTECKSYNVNLPDGRPCFQGTCLHGECMKQVQDMVQRLFDIIESITIDQVVAFMKSNIVGTVIVISLVFWIPASCVVSFIDRKRERKEKQTRLWKSKSNRALFLDEDRSRIRRIPNMRSSRHPHGSVVRHFGHDNETVL</sequence>
<dbReference type="FunFam" id="4.10.70.10:FF:000003">
    <property type="entry name" value="Disintegrin and metalloproteinase domain-containing protein 17"/>
    <property type="match status" value="1"/>
</dbReference>
<dbReference type="PROSITE" id="PS50215">
    <property type="entry name" value="ADAM_MEPRO"/>
    <property type="match status" value="1"/>
</dbReference>
<name>A0ABD3UZ09_SINWO</name>
<organism evidence="6 7">
    <name type="scientific">Sinanodonta woodiana</name>
    <name type="common">Chinese pond mussel</name>
    <name type="synonym">Anodonta woodiana</name>
    <dbReference type="NCBI Taxonomy" id="1069815"/>
    <lineage>
        <taxon>Eukaryota</taxon>
        <taxon>Metazoa</taxon>
        <taxon>Spiralia</taxon>
        <taxon>Lophotrochozoa</taxon>
        <taxon>Mollusca</taxon>
        <taxon>Bivalvia</taxon>
        <taxon>Autobranchia</taxon>
        <taxon>Heteroconchia</taxon>
        <taxon>Palaeoheterodonta</taxon>
        <taxon>Unionida</taxon>
        <taxon>Unionoidea</taxon>
        <taxon>Unionidae</taxon>
        <taxon>Unioninae</taxon>
        <taxon>Sinanodonta</taxon>
    </lineage>
</organism>
<keyword evidence="7" id="KW-1185">Reference proteome</keyword>
<feature type="transmembrane region" description="Helical" evidence="3">
    <location>
        <begin position="649"/>
        <end position="671"/>
    </location>
</feature>
<evidence type="ECO:0000259" key="5">
    <source>
        <dbReference type="PROSITE" id="PS50215"/>
    </source>
</evidence>
<proteinExistence type="predicted"/>
<gene>
    <name evidence="6" type="ORF">ACJMK2_013918</name>
</gene>
<evidence type="ECO:0000256" key="2">
    <source>
        <dbReference type="PROSITE-ProRule" id="PRU00276"/>
    </source>
</evidence>
<dbReference type="PANTHER" id="PTHR45702:SF6">
    <property type="entry name" value="DISINTEGRIN AND METALLOPROTEINASE DOMAIN-CONTAINING PROTEIN 17"/>
    <property type="match status" value="1"/>
</dbReference>
<dbReference type="EMBL" id="JBJQND010000014">
    <property type="protein sequence ID" value="KAL3854659.1"/>
    <property type="molecule type" value="Genomic_DNA"/>
</dbReference>
<keyword evidence="3" id="KW-0472">Membrane</keyword>
<feature type="domain" description="Peptidase M12B" evidence="5">
    <location>
        <begin position="207"/>
        <end position="449"/>
    </location>
</feature>
<dbReference type="InterPro" id="IPR024079">
    <property type="entry name" value="MetalloPept_cat_dom_sf"/>
</dbReference>
<protein>
    <recommendedName>
        <fullName evidence="8">ADAM 17-like protease</fullName>
    </recommendedName>
</protein>
<comment type="caution">
    <text evidence="6">The sequence shown here is derived from an EMBL/GenBank/DDBJ whole genome shotgun (WGS) entry which is preliminary data.</text>
</comment>
<feature type="domain" description="Disintegrin" evidence="4">
    <location>
        <begin position="452"/>
        <end position="541"/>
    </location>
</feature>
<dbReference type="PROSITE" id="PS50214">
    <property type="entry name" value="DISINTEGRIN_2"/>
    <property type="match status" value="1"/>
</dbReference>
<dbReference type="InterPro" id="IPR001762">
    <property type="entry name" value="Disintegrin_dom"/>
</dbReference>
<evidence type="ECO:0000259" key="4">
    <source>
        <dbReference type="PROSITE" id="PS50214"/>
    </source>
</evidence>
<evidence type="ECO:0000256" key="1">
    <source>
        <dbReference type="ARBA" id="ARBA00023157"/>
    </source>
</evidence>
<accession>A0ABD3UZ09</accession>
<dbReference type="Pfam" id="PF13688">
    <property type="entry name" value="Reprolysin_5"/>
    <property type="match status" value="1"/>
</dbReference>
<dbReference type="InterPro" id="IPR036436">
    <property type="entry name" value="Disintegrin_dom_sf"/>
</dbReference>
<dbReference type="Proteomes" id="UP001634394">
    <property type="component" value="Unassembled WGS sequence"/>
</dbReference>
<keyword evidence="3" id="KW-1133">Transmembrane helix</keyword>
<dbReference type="AlphaFoldDB" id="A0ABD3UZ09"/>
<reference evidence="6 7" key="1">
    <citation type="submission" date="2024-11" db="EMBL/GenBank/DDBJ databases">
        <title>Chromosome-level genome assembly of the freshwater bivalve Anodonta woodiana.</title>
        <authorList>
            <person name="Chen X."/>
        </authorList>
    </citation>
    <scope>NUCLEOTIDE SEQUENCE [LARGE SCALE GENOMIC DNA]</scope>
    <source>
        <strain evidence="6">MN2024</strain>
        <tissue evidence="6">Gills</tissue>
    </source>
</reference>
<dbReference type="InterPro" id="IPR001590">
    <property type="entry name" value="Peptidase_M12B"/>
</dbReference>
<dbReference type="PANTHER" id="PTHR45702">
    <property type="entry name" value="ADAM10/ADAM17 METALLOPEPTIDASE FAMILY MEMBER"/>
    <property type="match status" value="1"/>
</dbReference>
<keyword evidence="3" id="KW-0812">Transmembrane</keyword>
<dbReference type="Gene3D" id="4.10.70.10">
    <property type="entry name" value="Disintegrin domain"/>
    <property type="match status" value="1"/>
</dbReference>
<keyword evidence="1" id="KW-1015">Disulfide bond</keyword>
<dbReference type="InterPro" id="IPR051489">
    <property type="entry name" value="ADAM_Metalloproteinase"/>
</dbReference>
<dbReference type="Gene3D" id="3.40.390.10">
    <property type="entry name" value="Collagenase (Catalytic Domain)"/>
    <property type="match status" value="1"/>
</dbReference>
<evidence type="ECO:0000313" key="6">
    <source>
        <dbReference type="EMBL" id="KAL3854659.1"/>
    </source>
</evidence>